<dbReference type="KEGG" id="mmc:Mmcs_5246"/>
<dbReference type="InterPro" id="IPR036390">
    <property type="entry name" value="WH_DNA-bd_sf"/>
</dbReference>
<dbReference type="InterPro" id="IPR052526">
    <property type="entry name" value="HTH-type_Bedaq_tolerance"/>
</dbReference>
<dbReference type="InterPro" id="IPR036388">
    <property type="entry name" value="WH-like_DNA-bd_sf"/>
</dbReference>
<dbReference type="AlphaFoldDB" id="A0A5Q5BSD4"/>
<sequence length="163" mass="17248">MPVVTEPTDQYRDLALVLHDLSWRLARFGPAQVGLEPLPASELAVLRAVMEAPGRSVSEVAAVTNMQSSNVSTAVRSLMERGLLDKHADPRDRRVSLLEPTARALTEREAIENAIARSVSTALTALPGADVEALVAAVPAIRALTTHVAAALTGRADLAQRGA</sequence>
<dbReference type="SMART" id="SM00347">
    <property type="entry name" value="HTH_MARR"/>
    <property type="match status" value="1"/>
</dbReference>
<protein>
    <submittedName>
        <fullName evidence="2">Transcriptional regulator, MarR family</fullName>
    </submittedName>
</protein>
<evidence type="ECO:0000259" key="1">
    <source>
        <dbReference type="PROSITE" id="PS50995"/>
    </source>
</evidence>
<dbReference type="Gene3D" id="1.10.10.10">
    <property type="entry name" value="Winged helix-like DNA-binding domain superfamily/Winged helix DNA-binding domain"/>
    <property type="match status" value="1"/>
</dbReference>
<evidence type="ECO:0000313" key="2">
    <source>
        <dbReference type="EMBL" id="ABG11347.1"/>
    </source>
</evidence>
<dbReference type="Pfam" id="PF12802">
    <property type="entry name" value="MarR_2"/>
    <property type="match status" value="1"/>
</dbReference>
<feature type="domain" description="HTH marR-type" evidence="1">
    <location>
        <begin position="11"/>
        <end position="143"/>
    </location>
</feature>
<dbReference type="InterPro" id="IPR000835">
    <property type="entry name" value="HTH_MarR-typ"/>
</dbReference>
<proteinExistence type="predicted"/>
<dbReference type="SUPFAM" id="SSF46785">
    <property type="entry name" value="Winged helix' DNA-binding domain"/>
    <property type="match status" value="1"/>
</dbReference>
<accession>A0A5Q5BSD4</accession>
<organism evidence="2">
    <name type="scientific">Mycobacterium sp. (strain MCS)</name>
    <dbReference type="NCBI Taxonomy" id="164756"/>
    <lineage>
        <taxon>Bacteria</taxon>
        <taxon>Bacillati</taxon>
        <taxon>Actinomycetota</taxon>
        <taxon>Actinomycetes</taxon>
        <taxon>Mycobacteriales</taxon>
        <taxon>Mycobacteriaceae</taxon>
        <taxon>Mycobacterium</taxon>
    </lineage>
</organism>
<dbReference type="EMBL" id="CP000384">
    <property type="protein sequence ID" value="ABG11347.1"/>
    <property type="molecule type" value="Genomic_DNA"/>
</dbReference>
<name>A0A5Q5BSD4_MYCSS</name>
<dbReference type="GO" id="GO:0003700">
    <property type="term" value="F:DNA-binding transcription factor activity"/>
    <property type="evidence" value="ECO:0007669"/>
    <property type="project" value="InterPro"/>
</dbReference>
<dbReference type="PANTHER" id="PTHR39515">
    <property type="entry name" value="CONSERVED PROTEIN"/>
    <property type="match status" value="1"/>
</dbReference>
<dbReference type="PANTHER" id="PTHR39515:SF2">
    <property type="entry name" value="HTH-TYPE TRANSCRIPTIONAL REGULATOR RV0880"/>
    <property type="match status" value="1"/>
</dbReference>
<reference evidence="2" key="1">
    <citation type="submission" date="2006-06" db="EMBL/GenBank/DDBJ databases">
        <title>Complete sequence of chromosome of Mycobacterium sp. MCS.</title>
        <authorList>
            <consortium name="US DOE Joint Genome Institute"/>
            <person name="Copeland A."/>
            <person name="Lucas S."/>
            <person name="Lapidus A."/>
            <person name="Barry K."/>
            <person name="Detter J.C."/>
            <person name="Glavina del Rio T."/>
            <person name="Hammon N."/>
            <person name="Israni S."/>
            <person name="Dalin E."/>
            <person name="Tice H."/>
            <person name="Pitluck S."/>
            <person name="Martinez M."/>
            <person name="Schmutz J."/>
            <person name="Larimer F."/>
            <person name="Land M."/>
            <person name="Hauser L."/>
            <person name="Kyrpides N."/>
            <person name="Kim E."/>
            <person name="Miller C.D."/>
            <person name="Hughes J.E."/>
            <person name="Anderson A.J."/>
            <person name="Sims R.C."/>
            <person name="Richardson P."/>
        </authorList>
    </citation>
    <scope>NUCLEOTIDE SEQUENCE [LARGE SCALE GENOMIC DNA]</scope>
    <source>
        <strain evidence="2">MCS</strain>
    </source>
</reference>
<gene>
    <name evidence="2" type="ordered locus">Mmcs_5246</name>
</gene>
<dbReference type="PROSITE" id="PS50995">
    <property type="entry name" value="HTH_MARR_2"/>
    <property type="match status" value="1"/>
</dbReference>